<protein>
    <submittedName>
        <fullName evidence="2">Uncharacterized protein</fullName>
    </submittedName>
</protein>
<dbReference type="Proteomes" id="UP001234178">
    <property type="component" value="Unassembled WGS sequence"/>
</dbReference>
<evidence type="ECO:0000313" key="2">
    <source>
        <dbReference type="EMBL" id="KAK4013615.1"/>
    </source>
</evidence>
<evidence type="ECO:0000256" key="1">
    <source>
        <dbReference type="SAM" id="Phobius"/>
    </source>
</evidence>
<reference evidence="2 3" key="1">
    <citation type="journal article" date="2023" name="Nucleic Acids Res.">
        <title>The hologenome of Daphnia magna reveals possible DNA methylation and microbiome-mediated evolution of the host genome.</title>
        <authorList>
            <person name="Chaturvedi A."/>
            <person name="Li X."/>
            <person name="Dhandapani V."/>
            <person name="Marshall H."/>
            <person name="Kissane S."/>
            <person name="Cuenca-Cambronero M."/>
            <person name="Asole G."/>
            <person name="Calvet F."/>
            <person name="Ruiz-Romero M."/>
            <person name="Marangio P."/>
            <person name="Guigo R."/>
            <person name="Rago D."/>
            <person name="Mirbahai L."/>
            <person name="Eastwood N."/>
            <person name="Colbourne J.K."/>
            <person name="Zhou J."/>
            <person name="Mallon E."/>
            <person name="Orsini L."/>
        </authorList>
    </citation>
    <scope>NUCLEOTIDE SEQUENCE [LARGE SCALE GENOMIC DNA]</scope>
    <source>
        <strain evidence="2">LRV0_1</strain>
    </source>
</reference>
<proteinExistence type="predicted"/>
<accession>A0ABQ9ZLZ2</accession>
<name>A0ABQ9ZLZ2_9CRUS</name>
<feature type="transmembrane region" description="Helical" evidence="1">
    <location>
        <begin position="33"/>
        <end position="53"/>
    </location>
</feature>
<keyword evidence="1" id="KW-1133">Transmembrane helix</keyword>
<comment type="caution">
    <text evidence="2">The sequence shown here is derived from an EMBL/GenBank/DDBJ whole genome shotgun (WGS) entry which is preliminary data.</text>
</comment>
<keyword evidence="1" id="KW-0812">Transmembrane</keyword>
<keyword evidence="3" id="KW-1185">Reference proteome</keyword>
<gene>
    <name evidence="2" type="ORF">OUZ56_026168</name>
</gene>
<evidence type="ECO:0000313" key="3">
    <source>
        <dbReference type="Proteomes" id="UP001234178"/>
    </source>
</evidence>
<sequence>MTLPRESLKYSRLSTFWNFPRGPARAREVSSSLNGIMLLITTVIWLLFVFRILKKFTVERRRELPPSPCPCSFLALRPRIVRTLVRWGANQTSTKYGHSIGGASVRLVRGLESQVVGAC</sequence>
<dbReference type="EMBL" id="JAOYFB010000004">
    <property type="protein sequence ID" value="KAK4013615.1"/>
    <property type="molecule type" value="Genomic_DNA"/>
</dbReference>
<keyword evidence="1" id="KW-0472">Membrane</keyword>
<organism evidence="2 3">
    <name type="scientific">Daphnia magna</name>
    <dbReference type="NCBI Taxonomy" id="35525"/>
    <lineage>
        <taxon>Eukaryota</taxon>
        <taxon>Metazoa</taxon>
        <taxon>Ecdysozoa</taxon>
        <taxon>Arthropoda</taxon>
        <taxon>Crustacea</taxon>
        <taxon>Branchiopoda</taxon>
        <taxon>Diplostraca</taxon>
        <taxon>Cladocera</taxon>
        <taxon>Anomopoda</taxon>
        <taxon>Daphniidae</taxon>
        <taxon>Daphnia</taxon>
    </lineage>
</organism>